<dbReference type="Gene3D" id="3.30.460.10">
    <property type="entry name" value="Beta Polymerase, domain 2"/>
    <property type="match status" value="1"/>
</dbReference>
<evidence type="ECO:0000256" key="4">
    <source>
        <dbReference type="ARBA" id="ARBA00022695"/>
    </source>
</evidence>
<dbReference type="GO" id="GO:0005524">
    <property type="term" value="F:ATP binding"/>
    <property type="evidence" value="ECO:0007669"/>
    <property type="project" value="UniProtKB-KW"/>
</dbReference>
<gene>
    <name evidence="11" type="ORF">UT42_C0023G0005</name>
</gene>
<keyword evidence="8" id="KW-0460">Magnesium</keyword>
<evidence type="ECO:0000256" key="8">
    <source>
        <dbReference type="ARBA" id="ARBA00022842"/>
    </source>
</evidence>
<evidence type="ECO:0000259" key="10">
    <source>
        <dbReference type="Pfam" id="PF01909"/>
    </source>
</evidence>
<evidence type="ECO:0000256" key="5">
    <source>
        <dbReference type="ARBA" id="ARBA00022723"/>
    </source>
</evidence>
<dbReference type="PANTHER" id="PTHR33571">
    <property type="entry name" value="SSL8005 PROTEIN"/>
    <property type="match status" value="1"/>
</dbReference>
<keyword evidence="2" id="KW-1277">Toxin-antitoxin system</keyword>
<dbReference type="InterPro" id="IPR002934">
    <property type="entry name" value="Polymerase_NTP_transf_dom"/>
</dbReference>
<evidence type="ECO:0000256" key="7">
    <source>
        <dbReference type="ARBA" id="ARBA00022840"/>
    </source>
</evidence>
<keyword evidence="5" id="KW-0479">Metal-binding</keyword>
<dbReference type="GO" id="GO:0016779">
    <property type="term" value="F:nucleotidyltransferase activity"/>
    <property type="evidence" value="ECO:0007669"/>
    <property type="project" value="UniProtKB-KW"/>
</dbReference>
<dbReference type="Pfam" id="PF01909">
    <property type="entry name" value="NTP_transf_2"/>
    <property type="match status" value="1"/>
</dbReference>
<dbReference type="SUPFAM" id="SSF81301">
    <property type="entry name" value="Nucleotidyltransferase"/>
    <property type="match status" value="1"/>
</dbReference>
<keyword evidence="6" id="KW-0547">Nucleotide-binding</keyword>
<dbReference type="InterPro" id="IPR052038">
    <property type="entry name" value="Type-VII_TA_antitoxin"/>
</dbReference>
<evidence type="ECO:0000313" key="11">
    <source>
        <dbReference type="EMBL" id="KKR14603.1"/>
    </source>
</evidence>
<dbReference type="PANTHER" id="PTHR33571:SF14">
    <property type="entry name" value="PROTEIN ADENYLYLTRANSFERASE MJ0435-RELATED"/>
    <property type="match status" value="1"/>
</dbReference>
<evidence type="ECO:0000256" key="6">
    <source>
        <dbReference type="ARBA" id="ARBA00022741"/>
    </source>
</evidence>
<dbReference type="AlphaFoldDB" id="A0A0G0NGK8"/>
<dbReference type="GO" id="GO:0046872">
    <property type="term" value="F:metal ion binding"/>
    <property type="evidence" value="ECO:0007669"/>
    <property type="project" value="UniProtKB-KW"/>
</dbReference>
<comment type="cofactor">
    <cofactor evidence="1">
        <name>Mg(2+)</name>
        <dbReference type="ChEBI" id="CHEBI:18420"/>
    </cofactor>
</comment>
<protein>
    <submittedName>
        <fullName evidence="11">Polymerase beta domain protein region protein</fullName>
    </submittedName>
</protein>
<keyword evidence="3" id="KW-0808">Transferase</keyword>
<dbReference type="InterPro" id="IPR043519">
    <property type="entry name" value="NT_sf"/>
</dbReference>
<name>A0A0G0NGK8_9BACT</name>
<feature type="domain" description="Polymerase nucleotidyl transferase" evidence="10">
    <location>
        <begin position="24"/>
        <end position="94"/>
    </location>
</feature>
<comment type="similarity">
    <text evidence="9">Belongs to the MntA antitoxin family.</text>
</comment>
<evidence type="ECO:0000256" key="2">
    <source>
        <dbReference type="ARBA" id="ARBA00022649"/>
    </source>
</evidence>
<evidence type="ECO:0000256" key="3">
    <source>
        <dbReference type="ARBA" id="ARBA00022679"/>
    </source>
</evidence>
<sequence length="100" mass="11169">MTEEIQKIKDIVVPIFQEAGFTYAGIFGSVARGEATTNSDIDLLYDHPKDLKFSLFDLAGLKIKLEDSLGLKVDLARLGNLKPRVVPYIKNDLIILYEKG</sequence>
<dbReference type="Proteomes" id="UP000034048">
    <property type="component" value="Unassembled WGS sequence"/>
</dbReference>
<reference evidence="11 12" key="1">
    <citation type="journal article" date="2015" name="Nature">
        <title>rRNA introns, odd ribosomes, and small enigmatic genomes across a large radiation of phyla.</title>
        <authorList>
            <person name="Brown C.T."/>
            <person name="Hug L.A."/>
            <person name="Thomas B.C."/>
            <person name="Sharon I."/>
            <person name="Castelle C.J."/>
            <person name="Singh A."/>
            <person name="Wilkins M.J."/>
            <person name="Williams K.H."/>
            <person name="Banfield J.F."/>
        </authorList>
    </citation>
    <scope>NUCLEOTIDE SEQUENCE [LARGE SCALE GENOMIC DNA]</scope>
</reference>
<evidence type="ECO:0000256" key="9">
    <source>
        <dbReference type="ARBA" id="ARBA00038276"/>
    </source>
</evidence>
<evidence type="ECO:0000313" key="12">
    <source>
        <dbReference type="Proteomes" id="UP000034048"/>
    </source>
</evidence>
<keyword evidence="7" id="KW-0067">ATP-binding</keyword>
<evidence type="ECO:0000256" key="1">
    <source>
        <dbReference type="ARBA" id="ARBA00001946"/>
    </source>
</evidence>
<organism evidence="11 12">
    <name type="scientific">Candidatus Falkowbacteria bacterium GW2011_GWA2_39_24</name>
    <dbReference type="NCBI Taxonomy" id="1618634"/>
    <lineage>
        <taxon>Bacteria</taxon>
        <taxon>Candidatus Falkowiibacteriota</taxon>
    </lineage>
</organism>
<dbReference type="EMBL" id="LBWS01000023">
    <property type="protein sequence ID" value="KKR14603.1"/>
    <property type="molecule type" value="Genomic_DNA"/>
</dbReference>
<proteinExistence type="inferred from homology"/>
<comment type="caution">
    <text evidence="11">The sequence shown here is derived from an EMBL/GenBank/DDBJ whole genome shotgun (WGS) entry which is preliminary data.</text>
</comment>
<accession>A0A0G0NGK8</accession>
<dbReference type="PATRIC" id="fig|1618634.3.peg.299"/>
<dbReference type="CDD" id="cd05403">
    <property type="entry name" value="NT_KNTase_like"/>
    <property type="match status" value="1"/>
</dbReference>
<keyword evidence="4" id="KW-0548">Nucleotidyltransferase</keyword>